<dbReference type="PANTHER" id="PTHR46361">
    <property type="entry name" value="ELECTRON CARRIER/ PROTEIN DISULFIDE OXIDOREDUCTASE"/>
    <property type="match status" value="1"/>
</dbReference>
<gene>
    <name evidence="3" type="ORF">NUH88_04895</name>
</gene>
<dbReference type="AlphaFoldDB" id="A0A9J7AV92"/>
<evidence type="ECO:0000259" key="2">
    <source>
        <dbReference type="Pfam" id="PF04784"/>
    </source>
</evidence>
<evidence type="ECO:0000256" key="1">
    <source>
        <dbReference type="SAM" id="SignalP"/>
    </source>
</evidence>
<reference evidence="3" key="1">
    <citation type="submission" date="2022-08" db="EMBL/GenBank/DDBJ databases">
        <title>Nisaea acidiphila sp. nov., isolated from a marine algal debris and emended description of the genus Nisaea Urios et al. 2008.</title>
        <authorList>
            <person name="Kwon K."/>
        </authorList>
    </citation>
    <scope>NUCLEOTIDE SEQUENCE</scope>
    <source>
        <strain evidence="3">MEBiC11861</strain>
    </source>
</reference>
<feature type="chain" id="PRO_5039954926" evidence="1">
    <location>
        <begin position="24"/>
        <end position="276"/>
    </location>
</feature>
<feature type="domain" description="DUF547" evidence="2">
    <location>
        <begin position="93"/>
        <end position="207"/>
    </location>
</feature>
<sequence length="276" mass="30400">MSLGCRIAASLIAVTAFATSAFAAPKAELWGRWEAHAPGGAVTLTHSAWDMFLTRYVRGGTDGIARVDYGAVTETDRAALYDYVTSLEAIPVTSLSRSEQLPYWVNLYNALTVRVVLEHYPVDSIRDIDISPGLFADGPWGKKLATVEGEEISLDDIEHRILRPVWRDPRIHYAVNCASLGCPNLQPRAMTAANAERYLEHGASAYINHPRGARVESGKLIVSSIYDWFDEDFGGDDAGVIAHLKRYATGTLADALRSVGRISDDEYDWRLNDVAK</sequence>
<protein>
    <submittedName>
        <fullName evidence="3">DUF547 domain-containing protein</fullName>
    </submittedName>
</protein>
<dbReference type="Pfam" id="PF04784">
    <property type="entry name" value="DUF547"/>
    <property type="match status" value="1"/>
</dbReference>
<dbReference type="KEGG" id="naci:NUH88_04895"/>
<dbReference type="EMBL" id="CP102480">
    <property type="protein sequence ID" value="UUX51030.1"/>
    <property type="molecule type" value="Genomic_DNA"/>
</dbReference>
<organism evidence="3 4">
    <name type="scientific">Nisaea acidiphila</name>
    <dbReference type="NCBI Taxonomy" id="1862145"/>
    <lineage>
        <taxon>Bacteria</taxon>
        <taxon>Pseudomonadati</taxon>
        <taxon>Pseudomonadota</taxon>
        <taxon>Alphaproteobacteria</taxon>
        <taxon>Rhodospirillales</taxon>
        <taxon>Thalassobaculaceae</taxon>
        <taxon>Nisaea</taxon>
    </lineage>
</organism>
<name>A0A9J7AV92_9PROT</name>
<proteinExistence type="predicted"/>
<evidence type="ECO:0000313" key="4">
    <source>
        <dbReference type="Proteomes" id="UP001060336"/>
    </source>
</evidence>
<keyword evidence="1" id="KW-0732">Signal</keyword>
<evidence type="ECO:0000313" key="3">
    <source>
        <dbReference type="EMBL" id="UUX51030.1"/>
    </source>
</evidence>
<dbReference type="RefSeq" id="WP_257770302.1">
    <property type="nucleotide sequence ID" value="NZ_CP102480.1"/>
</dbReference>
<dbReference type="InterPro" id="IPR006869">
    <property type="entry name" value="DUF547"/>
</dbReference>
<accession>A0A9J7AV92</accession>
<dbReference type="Proteomes" id="UP001060336">
    <property type="component" value="Chromosome"/>
</dbReference>
<dbReference type="PANTHER" id="PTHR46361:SF3">
    <property type="entry name" value="ELECTRON CARRIER_ PROTEIN DISULFIDE OXIDOREDUCTASE"/>
    <property type="match status" value="1"/>
</dbReference>
<keyword evidence="4" id="KW-1185">Reference proteome</keyword>
<feature type="signal peptide" evidence="1">
    <location>
        <begin position="1"/>
        <end position="23"/>
    </location>
</feature>